<sequence length="100" mass="11134">MNPPPKNKGGHSCWNLTVGAVIVNLCVPWRGTLKQKRLKCRRFQSKLHITDLVSLPAGRREDAAFCEAVGIDLSGQLFLKRDDKLGTVINAYALFSSFTF</sequence>
<accession>A0A8X7C870</accession>
<gene>
    <name evidence="2" type="ORF">TNIN_300631</name>
</gene>
<keyword evidence="1" id="KW-0812">Transmembrane</keyword>
<evidence type="ECO:0000256" key="1">
    <source>
        <dbReference type="SAM" id="Phobius"/>
    </source>
</evidence>
<keyword evidence="1" id="KW-0472">Membrane</keyword>
<dbReference type="AlphaFoldDB" id="A0A8X7C870"/>
<evidence type="ECO:0000313" key="3">
    <source>
        <dbReference type="Proteomes" id="UP000886998"/>
    </source>
</evidence>
<proteinExistence type="predicted"/>
<reference evidence="2" key="1">
    <citation type="submission" date="2020-08" db="EMBL/GenBank/DDBJ databases">
        <title>Multicomponent nature underlies the extraordinary mechanical properties of spider dragline silk.</title>
        <authorList>
            <person name="Kono N."/>
            <person name="Nakamura H."/>
            <person name="Mori M."/>
            <person name="Yoshida Y."/>
            <person name="Ohtoshi R."/>
            <person name="Malay A.D."/>
            <person name="Moran D.A.P."/>
            <person name="Tomita M."/>
            <person name="Numata K."/>
            <person name="Arakawa K."/>
        </authorList>
    </citation>
    <scope>NUCLEOTIDE SEQUENCE</scope>
</reference>
<protein>
    <submittedName>
        <fullName evidence="2">Uncharacterized protein</fullName>
    </submittedName>
</protein>
<keyword evidence="3" id="KW-1185">Reference proteome</keyword>
<evidence type="ECO:0000313" key="2">
    <source>
        <dbReference type="EMBL" id="GFY59535.1"/>
    </source>
</evidence>
<comment type="caution">
    <text evidence="2">The sequence shown here is derived from an EMBL/GenBank/DDBJ whole genome shotgun (WGS) entry which is preliminary data.</text>
</comment>
<feature type="transmembrane region" description="Helical" evidence="1">
    <location>
        <begin position="14"/>
        <end position="33"/>
    </location>
</feature>
<dbReference type="Proteomes" id="UP000886998">
    <property type="component" value="Unassembled WGS sequence"/>
</dbReference>
<dbReference type="EMBL" id="BMAV01012671">
    <property type="protein sequence ID" value="GFY59535.1"/>
    <property type="molecule type" value="Genomic_DNA"/>
</dbReference>
<organism evidence="2 3">
    <name type="scientific">Trichonephila inaurata madagascariensis</name>
    <dbReference type="NCBI Taxonomy" id="2747483"/>
    <lineage>
        <taxon>Eukaryota</taxon>
        <taxon>Metazoa</taxon>
        <taxon>Ecdysozoa</taxon>
        <taxon>Arthropoda</taxon>
        <taxon>Chelicerata</taxon>
        <taxon>Arachnida</taxon>
        <taxon>Araneae</taxon>
        <taxon>Araneomorphae</taxon>
        <taxon>Entelegynae</taxon>
        <taxon>Araneoidea</taxon>
        <taxon>Nephilidae</taxon>
        <taxon>Trichonephila</taxon>
        <taxon>Trichonephila inaurata</taxon>
    </lineage>
</organism>
<name>A0A8X7C870_9ARAC</name>
<keyword evidence="1" id="KW-1133">Transmembrane helix</keyword>